<evidence type="ECO:0000256" key="1">
    <source>
        <dbReference type="ARBA" id="ARBA00010203"/>
    </source>
</evidence>
<evidence type="ECO:0000256" key="3">
    <source>
        <dbReference type="ARBA" id="ARBA00022603"/>
    </source>
</evidence>
<dbReference type="EMBL" id="JEMA01000763">
    <property type="protein sequence ID" value="KYF66215.1"/>
    <property type="molecule type" value="Genomic_DNA"/>
</dbReference>
<comment type="caution">
    <text evidence="8">The sequence shown here is derived from an EMBL/GenBank/DDBJ whole genome shotgun (WGS) entry which is preliminary data.</text>
</comment>
<reference evidence="8 9" key="1">
    <citation type="submission" date="2014-02" db="EMBL/GenBank/DDBJ databases">
        <title>The small core and large imbalanced accessory genome model reveals a collaborative survival strategy of Sorangium cellulosum strains in nature.</title>
        <authorList>
            <person name="Han K."/>
            <person name="Peng R."/>
            <person name="Blom J."/>
            <person name="Li Y.-Z."/>
        </authorList>
    </citation>
    <scope>NUCLEOTIDE SEQUENCE [LARGE SCALE GENOMIC DNA]</scope>
    <source>
        <strain evidence="8 9">So0008-312</strain>
    </source>
</reference>
<dbReference type="Gene3D" id="3.40.50.150">
    <property type="entry name" value="Vaccinia Virus protein VP39"/>
    <property type="match status" value="1"/>
</dbReference>
<dbReference type="InterPro" id="IPR029063">
    <property type="entry name" value="SAM-dependent_MTases_sf"/>
</dbReference>
<evidence type="ECO:0000313" key="9">
    <source>
        <dbReference type="Proteomes" id="UP000075260"/>
    </source>
</evidence>
<keyword evidence="5" id="KW-0949">S-adenosyl-L-methionine</keyword>
<dbReference type="Proteomes" id="UP000075260">
    <property type="component" value="Unassembled WGS sequence"/>
</dbReference>
<dbReference type="GO" id="GO:0003677">
    <property type="term" value="F:DNA binding"/>
    <property type="evidence" value="ECO:0007669"/>
    <property type="project" value="InterPro"/>
</dbReference>
<evidence type="ECO:0000256" key="2">
    <source>
        <dbReference type="ARBA" id="ARBA00012185"/>
    </source>
</evidence>
<evidence type="ECO:0000313" key="8">
    <source>
        <dbReference type="EMBL" id="KYF66215.1"/>
    </source>
</evidence>
<dbReference type="PROSITE" id="PS00093">
    <property type="entry name" value="N4_MTASE"/>
    <property type="match status" value="1"/>
</dbReference>
<evidence type="ECO:0000256" key="5">
    <source>
        <dbReference type="ARBA" id="ARBA00022691"/>
    </source>
</evidence>
<organism evidence="8 9">
    <name type="scientific">Sorangium cellulosum</name>
    <name type="common">Polyangium cellulosum</name>
    <dbReference type="NCBI Taxonomy" id="56"/>
    <lineage>
        <taxon>Bacteria</taxon>
        <taxon>Pseudomonadati</taxon>
        <taxon>Myxococcota</taxon>
        <taxon>Polyangia</taxon>
        <taxon>Polyangiales</taxon>
        <taxon>Polyangiaceae</taxon>
        <taxon>Sorangium</taxon>
    </lineage>
</organism>
<gene>
    <name evidence="8" type="ORF">BE15_35090</name>
</gene>
<dbReference type="EC" id="2.1.1.113" evidence="2"/>
<dbReference type="InterPro" id="IPR017985">
    <property type="entry name" value="MeTrfase_CN4_CS"/>
</dbReference>
<keyword evidence="6" id="KW-0680">Restriction system</keyword>
<dbReference type="SUPFAM" id="SSF53335">
    <property type="entry name" value="S-adenosyl-L-methionine-dependent methyltransferases"/>
    <property type="match status" value="1"/>
</dbReference>
<comment type="similarity">
    <text evidence="1">Belongs to the N(4)/N(6)-methyltransferase family. N(4) subfamily.</text>
</comment>
<sequence>MLLELDGLRVGLDRLTGHGAEALREDLELVLSAILTKLSRRASDTSEHELPRRIAAGYPARLFIRKAEELAQRLADVAAPLAASPPAIVEEGDARVLRGVEPGSVHLAVTSPPYPGVYDYLAHHEARLRWLRLRSARFEQDEIGARRHLDPLGPEAGRARWREELGGVLVSLARVLRSGAPLVLLIADSVVSGAPVYAVDVVRAAASGARFTVRAVASQPRPHFHRPTARAFQRRPRHEHAILLIRG</sequence>
<evidence type="ECO:0000256" key="7">
    <source>
        <dbReference type="ARBA" id="ARBA00049120"/>
    </source>
</evidence>
<proteinExistence type="inferred from homology"/>
<keyword evidence="3" id="KW-0489">Methyltransferase</keyword>
<dbReference type="AlphaFoldDB" id="A0A150QE18"/>
<evidence type="ECO:0000256" key="4">
    <source>
        <dbReference type="ARBA" id="ARBA00022679"/>
    </source>
</evidence>
<evidence type="ECO:0000256" key="6">
    <source>
        <dbReference type="ARBA" id="ARBA00022747"/>
    </source>
</evidence>
<dbReference type="GO" id="GO:0032259">
    <property type="term" value="P:methylation"/>
    <property type="evidence" value="ECO:0007669"/>
    <property type="project" value="UniProtKB-KW"/>
</dbReference>
<accession>A0A150QE18</accession>
<dbReference type="GO" id="GO:0015667">
    <property type="term" value="F:site-specific DNA-methyltransferase (cytosine-N4-specific) activity"/>
    <property type="evidence" value="ECO:0007669"/>
    <property type="project" value="UniProtKB-EC"/>
</dbReference>
<name>A0A150QE18_SORCE</name>
<keyword evidence="4" id="KW-0808">Transferase</keyword>
<dbReference type="GO" id="GO:0009307">
    <property type="term" value="P:DNA restriction-modification system"/>
    <property type="evidence" value="ECO:0007669"/>
    <property type="project" value="UniProtKB-KW"/>
</dbReference>
<protein>
    <recommendedName>
        <fullName evidence="2">site-specific DNA-methyltransferase (cytosine-N(4)-specific)</fullName>
        <ecNumber evidence="2">2.1.1.113</ecNumber>
    </recommendedName>
</protein>
<comment type="catalytic activity">
    <reaction evidence="7">
        <text>a 2'-deoxycytidine in DNA + S-adenosyl-L-methionine = an N(4)-methyl-2'-deoxycytidine in DNA + S-adenosyl-L-homocysteine + H(+)</text>
        <dbReference type="Rhea" id="RHEA:16857"/>
        <dbReference type="Rhea" id="RHEA-COMP:11369"/>
        <dbReference type="Rhea" id="RHEA-COMP:13674"/>
        <dbReference type="ChEBI" id="CHEBI:15378"/>
        <dbReference type="ChEBI" id="CHEBI:57856"/>
        <dbReference type="ChEBI" id="CHEBI:59789"/>
        <dbReference type="ChEBI" id="CHEBI:85452"/>
        <dbReference type="ChEBI" id="CHEBI:137933"/>
        <dbReference type="EC" id="2.1.1.113"/>
    </reaction>
</comment>